<dbReference type="CDD" id="cd05483">
    <property type="entry name" value="retropepsin_like_bacteria"/>
    <property type="match status" value="1"/>
</dbReference>
<accession>A0AAW6U199</accession>
<protein>
    <submittedName>
        <fullName evidence="2">Retropepsin-like aspartic protease</fullName>
        <ecNumber evidence="2">3.4.23.-</ecNumber>
    </submittedName>
</protein>
<gene>
    <name evidence="2" type="ORF">QJ522_21505</name>
</gene>
<dbReference type="GO" id="GO:0006508">
    <property type="term" value="P:proteolysis"/>
    <property type="evidence" value="ECO:0007669"/>
    <property type="project" value="UniProtKB-KW"/>
</dbReference>
<evidence type="ECO:0000313" key="3">
    <source>
        <dbReference type="Proteomes" id="UP001431776"/>
    </source>
</evidence>
<dbReference type="RefSeq" id="WP_349247061.1">
    <property type="nucleotide sequence ID" value="NZ_JASCXX010000044.1"/>
</dbReference>
<dbReference type="InterPro" id="IPR034122">
    <property type="entry name" value="Retropepsin-like_bacterial"/>
</dbReference>
<dbReference type="GO" id="GO:0008233">
    <property type="term" value="F:peptidase activity"/>
    <property type="evidence" value="ECO:0007669"/>
    <property type="project" value="UniProtKB-KW"/>
</dbReference>
<evidence type="ECO:0000313" key="2">
    <source>
        <dbReference type="EMBL" id="MDI6451652.1"/>
    </source>
</evidence>
<evidence type="ECO:0000256" key="1">
    <source>
        <dbReference type="SAM" id="MobiDB-lite"/>
    </source>
</evidence>
<comment type="caution">
    <text evidence="2">The sequence shown here is derived from an EMBL/GenBank/DDBJ whole genome shotgun (WGS) entry which is preliminary data.</text>
</comment>
<keyword evidence="2" id="KW-0645">Protease</keyword>
<organism evidence="2 3">
    <name type="scientific">Anaerobaca lacustris</name>
    <dbReference type="NCBI Taxonomy" id="3044600"/>
    <lineage>
        <taxon>Bacteria</taxon>
        <taxon>Pseudomonadati</taxon>
        <taxon>Planctomycetota</taxon>
        <taxon>Phycisphaerae</taxon>
        <taxon>Sedimentisphaerales</taxon>
        <taxon>Anaerobacaceae</taxon>
        <taxon>Anaerobaca</taxon>
    </lineage>
</organism>
<dbReference type="Proteomes" id="UP001431776">
    <property type="component" value="Unassembled WGS sequence"/>
</dbReference>
<keyword evidence="3" id="KW-1185">Reference proteome</keyword>
<dbReference type="EMBL" id="JASCXX010000044">
    <property type="protein sequence ID" value="MDI6451652.1"/>
    <property type="molecule type" value="Genomic_DNA"/>
</dbReference>
<proteinExistence type="predicted"/>
<keyword evidence="2" id="KW-0378">Hydrolase</keyword>
<dbReference type="InterPro" id="IPR021109">
    <property type="entry name" value="Peptidase_aspartic_dom_sf"/>
</dbReference>
<dbReference type="Gene3D" id="2.40.70.10">
    <property type="entry name" value="Acid Proteases"/>
    <property type="match status" value="1"/>
</dbReference>
<dbReference type="Pfam" id="PF13650">
    <property type="entry name" value="Asp_protease_2"/>
    <property type="match status" value="1"/>
</dbReference>
<sequence>MKTAKQTAARRACAGVLIVLLTLVSALSASTEGWQRRDVDWQAGGGRRIKGIHHPEDRPVPLQSPRRESAERSGRRSMTLYSAPAGPATAALTGEMLVESPPVDGFVPWIAVSVTTRRKAELEFEADVETSVRGSYPAGVNPQTDYIIGLFDTGASAHVMGYADGLRAGVYPGLLTANETIISGVTGSVVASVTKPLALFIDGLGAIDPETLLLDSSNMMGESNVAIMVGQNPGPLPDLPTAIGAPMSVYYTTVIRNDRMLTVERNGVTFTAPDIRLYETGDPQAPRFSTVIPLELRPLGGISVQYIPTLDMGLGGLDLDDILGGGFGSDFPPASPSIIIGNSSQSLFFVHSVDLHDGEQSAMDKNRFMLDTGAQVTVVGSRIAARLQLDPSEPEFEVEIQGVTGDITMAPGYYVDAIDIPALGQWFRARQIPVVLLDISSPEGGTLDGIIGMNLFVDFNLIVRGGGLFLDDDPALELQRIVPGQEADADAGN</sequence>
<dbReference type="SUPFAM" id="SSF50630">
    <property type="entry name" value="Acid proteases"/>
    <property type="match status" value="1"/>
</dbReference>
<reference evidence="2" key="1">
    <citation type="submission" date="2023-05" db="EMBL/GenBank/DDBJ databases">
        <title>Anaerotaeda fermentans gen. nov., sp. nov., a novel anaerobic planctomycete of the new family within the order Sedimentisphaerales isolated from Taman Peninsula, Russia.</title>
        <authorList>
            <person name="Khomyakova M.A."/>
            <person name="Merkel A.Y."/>
            <person name="Slobodkin A.I."/>
        </authorList>
    </citation>
    <scope>NUCLEOTIDE SEQUENCE</scope>
    <source>
        <strain evidence="2">M17dextr</strain>
    </source>
</reference>
<dbReference type="EC" id="3.4.23.-" evidence="2"/>
<name>A0AAW6U199_9BACT</name>
<feature type="compositionally biased region" description="Basic and acidic residues" evidence="1">
    <location>
        <begin position="53"/>
        <end position="74"/>
    </location>
</feature>
<feature type="region of interest" description="Disordered" evidence="1">
    <location>
        <begin position="46"/>
        <end position="81"/>
    </location>
</feature>
<dbReference type="AlphaFoldDB" id="A0AAW6U199"/>